<evidence type="ECO:0000256" key="1">
    <source>
        <dbReference type="SAM" id="MobiDB-lite"/>
    </source>
</evidence>
<protein>
    <submittedName>
        <fullName evidence="2">Uncharacterized protein</fullName>
    </submittedName>
</protein>
<keyword evidence="3" id="KW-1185">Reference proteome</keyword>
<dbReference type="Proteomes" id="UP000542674">
    <property type="component" value="Unassembled WGS sequence"/>
</dbReference>
<feature type="region of interest" description="Disordered" evidence="1">
    <location>
        <begin position="13"/>
        <end position="48"/>
    </location>
</feature>
<dbReference type="AlphaFoldDB" id="A0A7W7SZC1"/>
<evidence type="ECO:0000313" key="2">
    <source>
        <dbReference type="EMBL" id="MBB4963744.1"/>
    </source>
</evidence>
<organism evidence="2 3">
    <name type="scientific">Saccharothrix violaceirubra</name>
    <dbReference type="NCBI Taxonomy" id="413306"/>
    <lineage>
        <taxon>Bacteria</taxon>
        <taxon>Bacillati</taxon>
        <taxon>Actinomycetota</taxon>
        <taxon>Actinomycetes</taxon>
        <taxon>Pseudonocardiales</taxon>
        <taxon>Pseudonocardiaceae</taxon>
        <taxon>Saccharothrix</taxon>
    </lineage>
</organism>
<name>A0A7W7SZC1_9PSEU</name>
<dbReference type="RefSeq" id="WP_184666492.1">
    <property type="nucleotide sequence ID" value="NZ_BAABAI010000034.1"/>
</dbReference>
<proteinExistence type="predicted"/>
<accession>A0A7W7SZC1</accession>
<gene>
    <name evidence="2" type="ORF">F4559_001103</name>
</gene>
<feature type="compositionally biased region" description="Basic and acidic residues" evidence="1">
    <location>
        <begin position="24"/>
        <end position="48"/>
    </location>
</feature>
<comment type="caution">
    <text evidence="2">The sequence shown here is derived from an EMBL/GenBank/DDBJ whole genome shotgun (WGS) entry which is preliminary data.</text>
</comment>
<evidence type="ECO:0000313" key="3">
    <source>
        <dbReference type="Proteomes" id="UP000542674"/>
    </source>
</evidence>
<dbReference type="EMBL" id="JACHJS010000001">
    <property type="protein sequence ID" value="MBB4963744.1"/>
    <property type="molecule type" value="Genomic_DNA"/>
</dbReference>
<reference evidence="2 3" key="1">
    <citation type="submission" date="2020-08" db="EMBL/GenBank/DDBJ databases">
        <title>Sequencing the genomes of 1000 actinobacteria strains.</title>
        <authorList>
            <person name="Klenk H.-P."/>
        </authorList>
    </citation>
    <scope>NUCLEOTIDE SEQUENCE [LARGE SCALE GENOMIC DNA]</scope>
    <source>
        <strain evidence="2 3">DSM 45084</strain>
    </source>
</reference>
<sequence>MTRQSWFARLLLGPLDGQDGPDPDCPRGGEPHPDVSDHDTTTDPEEAR</sequence>